<dbReference type="EMBL" id="JAOTPV010000001">
    <property type="protein sequence ID" value="KAJ4490483.1"/>
    <property type="molecule type" value="Genomic_DNA"/>
</dbReference>
<accession>A0A9W9ATY1</accession>
<dbReference type="OrthoDB" id="2928637at2759"/>
<evidence type="ECO:0000256" key="1">
    <source>
        <dbReference type="SAM" id="MobiDB-lite"/>
    </source>
</evidence>
<keyword evidence="2" id="KW-0812">Transmembrane</keyword>
<organism evidence="3 4">
    <name type="scientific">Lentinula aciculospora</name>
    <dbReference type="NCBI Taxonomy" id="153920"/>
    <lineage>
        <taxon>Eukaryota</taxon>
        <taxon>Fungi</taxon>
        <taxon>Dikarya</taxon>
        <taxon>Basidiomycota</taxon>
        <taxon>Agaricomycotina</taxon>
        <taxon>Agaricomycetes</taxon>
        <taxon>Agaricomycetidae</taxon>
        <taxon>Agaricales</taxon>
        <taxon>Marasmiineae</taxon>
        <taxon>Omphalotaceae</taxon>
        <taxon>Lentinula</taxon>
    </lineage>
</organism>
<keyword evidence="2" id="KW-1133">Transmembrane helix</keyword>
<gene>
    <name evidence="3" type="ORF">J3R30DRAFT_3694136</name>
</gene>
<sequence>MATTSPTSERSISASSGPTISKGTEILCFASIIPALAIIFYFSSRIIRGSSTRTKKNELMEKSARRVAKVQIQKIQSPVIPNVGDATPNRPELSHHAKRESRIQDLRRYLGGSPSNPSQLVYKPFANHRCSISFKNPATPKSRLSLRPLSFLSVIKKKHVKAKPASRVQLTQPPDIIGNDWKAAMRLWQIADAVVGAHPQAQSLHTRSPVQRCPLRFHECPSVSQSDSEIAWFNPADKASAIIAPAIALDTPVKILKATSVNAIRSQRCLNLGPNPIISANLSRVSVDKSSTCNQASVAHSPVPTPLPSVPTSAGAMPSSPQVDSESPPSLSSGNQAKSGISVPRVSSSEGGRSYISATQPAEMTLNTLRQNSRVKTLPGVSKPTEGGLNARLRTTRNRKLTPDGKENVPVSGVAF</sequence>
<evidence type="ECO:0000313" key="3">
    <source>
        <dbReference type="EMBL" id="KAJ4490483.1"/>
    </source>
</evidence>
<dbReference type="AlphaFoldDB" id="A0A9W9ATY1"/>
<feature type="region of interest" description="Disordered" evidence="1">
    <location>
        <begin position="296"/>
        <end position="353"/>
    </location>
</feature>
<comment type="caution">
    <text evidence="3">The sequence shown here is derived from an EMBL/GenBank/DDBJ whole genome shotgun (WGS) entry which is preliminary data.</text>
</comment>
<reference evidence="3" key="1">
    <citation type="submission" date="2022-08" db="EMBL/GenBank/DDBJ databases">
        <title>A Global Phylogenomic Analysis of the Shiitake Genus Lentinula.</title>
        <authorList>
            <consortium name="DOE Joint Genome Institute"/>
            <person name="Sierra-Patev S."/>
            <person name="Min B."/>
            <person name="Naranjo-Ortiz M."/>
            <person name="Looney B."/>
            <person name="Konkel Z."/>
            <person name="Slot J.C."/>
            <person name="Sakamoto Y."/>
            <person name="Steenwyk J.L."/>
            <person name="Rokas A."/>
            <person name="Carro J."/>
            <person name="Camarero S."/>
            <person name="Ferreira P."/>
            <person name="Molpeceres G."/>
            <person name="Ruiz-Duenas F.J."/>
            <person name="Serrano A."/>
            <person name="Henrissat B."/>
            <person name="Drula E."/>
            <person name="Hughes K.W."/>
            <person name="Mata J.L."/>
            <person name="Ishikawa N.K."/>
            <person name="Vargas-Isla R."/>
            <person name="Ushijima S."/>
            <person name="Smith C.A."/>
            <person name="Ahrendt S."/>
            <person name="Andreopoulos W."/>
            <person name="He G."/>
            <person name="Labutti K."/>
            <person name="Lipzen A."/>
            <person name="Ng V."/>
            <person name="Riley R."/>
            <person name="Sandor L."/>
            <person name="Barry K."/>
            <person name="Martinez A.T."/>
            <person name="Xiao Y."/>
            <person name="Gibbons J.G."/>
            <person name="Terashima K."/>
            <person name="Grigoriev I.V."/>
            <person name="Hibbett D.S."/>
        </authorList>
    </citation>
    <scope>NUCLEOTIDE SEQUENCE</scope>
    <source>
        <strain evidence="3">JLM2183</strain>
    </source>
</reference>
<name>A0A9W9ATY1_9AGAR</name>
<feature type="compositionally biased region" description="Polar residues" evidence="1">
    <location>
        <begin position="319"/>
        <end position="353"/>
    </location>
</feature>
<feature type="region of interest" description="Disordered" evidence="1">
    <location>
        <begin position="80"/>
        <end position="100"/>
    </location>
</feature>
<dbReference type="Proteomes" id="UP001150266">
    <property type="component" value="Unassembled WGS sequence"/>
</dbReference>
<evidence type="ECO:0000313" key="4">
    <source>
        <dbReference type="Proteomes" id="UP001150266"/>
    </source>
</evidence>
<keyword evidence="2" id="KW-0472">Membrane</keyword>
<evidence type="ECO:0000256" key="2">
    <source>
        <dbReference type="SAM" id="Phobius"/>
    </source>
</evidence>
<proteinExistence type="predicted"/>
<protein>
    <submittedName>
        <fullName evidence="3">Uncharacterized protein</fullName>
    </submittedName>
</protein>
<feature type="transmembrane region" description="Helical" evidence="2">
    <location>
        <begin position="20"/>
        <end position="43"/>
    </location>
</feature>
<keyword evidence="4" id="KW-1185">Reference proteome</keyword>